<dbReference type="Pfam" id="PF06421">
    <property type="entry name" value="LepA_C"/>
    <property type="match status" value="1"/>
</dbReference>
<dbReference type="InterPro" id="IPR027417">
    <property type="entry name" value="P-loop_NTPase"/>
</dbReference>
<dbReference type="GO" id="GO:0097177">
    <property type="term" value="F:mitochondrial ribosome binding"/>
    <property type="evidence" value="ECO:0000318"/>
    <property type="project" value="GO_Central"/>
</dbReference>
<dbReference type="GO" id="GO:0005739">
    <property type="term" value="C:mitochondrion"/>
    <property type="evidence" value="ECO:0000318"/>
    <property type="project" value="GO_Central"/>
</dbReference>
<dbReference type="FunFam" id="3.30.70.870:FF:000004">
    <property type="entry name" value="Translation factor GUF1, mitochondrial"/>
    <property type="match status" value="1"/>
</dbReference>
<dbReference type="InterPro" id="IPR031157">
    <property type="entry name" value="G_TR_CS"/>
</dbReference>
<dbReference type="GO" id="GO:0005759">
    <property type="term" value="C:mitochondrial matrix"/>
    <property type="evidence" value="ECO:0007669"/>
    <property type="project" value="UniProtKB-UniRule"/>
</dbReference>
<dbReference type="InterPro" id="IPR009000">
    <property type="entry name" value="Transl_B-barrel_sf"/>
</dbReference>
<comment type="catalytic activity">
    <reaction evidence="8">
        <text>GTP + H2O = GDP + phosphate + H(+)</text>
        <dbReference type="Rhea" id="RHEA:19669"/>
        <dbReference type="ChEBI" id="CHEBI:15377"/>
        <dbReference type="ChEBI" id="CHEBI:15378"/>
        <dbReference type="ChEBI" id="CHEBI:37565"/>
        <dbReference type="ChEBI" id="CHEBI:43474"/>
        <dbReference type="ChEBI" id="CHEBI:58189"/>
    </reaction>
    <physiologicalReaction direction="left-to-right" evidence="8">
        <dbReference type="Rhea" id="RHEA:19670"/>
    </physiologicalReaction>
</comment>
<dbReference type="CDD" id="cd01890">
    <property type="entry name" value="LepA"/>
    <property type="match status" value="1"/>
</dbReference>
<feature type="binding site" evidence="9">
    <location>
        <begin position="18"/>
        <end position="25"/>
    </location>
    <ligand>
        <name>GTP</name>
        <dbReference type="ChEBI" id="CHEBI:37565"/>
    </ligand>
</feature>
<dbReference type="FunFam" id="2.40.30.10:FF:000015">
    <property type="entry name" value="Translation factor GUF1, mitochondrial"/>
    <property type="match status" value="1"/>
</dbReference>
<dbReference type="CDD" id="cd03709">
    <property type="entry name" value="lepA_C"/>
    <property type="match status" value="1"/>
</dbReference>
<comment type="function">
    <text evidence="9">Promotes mitochondrial protein synthesis. May act as a fidelity factor of the translation reaction, by catalyzing a one-codon backward translocation of tRNAs on improperly translocated ribosomes. Binds to mitochondrial ribosomes in a GTP-dependent manner.</text>
</comment>
<protein>
    <recommendedName>
        <fullName evidence="9">Translation factor GUF1 homolog, mitochondrial</fullName>
        <ecNumber evidence="9">3.6.5.n1</ecNumber>
    </recommendedName>
    <alternativeName>
        <fullName evidence="9">Elongation factor 4 homolog</fullName>
        <shortName evidence="9">EF-4</shortName>
    </alternativeName>
    <alternativeName>
        <fullName evidence="9">GTPase GUF1 homolog</fullName>
    </alternativeName>
    <alternativeName>
        <fullName evidence="9">Ribosomal back-translocase</fullName>
    </alternativeName>
</protein>
<comment type="similarity">
    <text evidence="9">Belongs to the GTP-binding elongation factor family. LepA subfamily.</text>
</comment>
<dbReference type="FunCoup" id="F6QIK7">
    <property type="interactions" value="89"/>
</dbReference>
<evidence type="ECO:0000256" key="2">
    <source>
        <dbReference type="ARBA" id="ARBA00022741"/>
    </source>
</evidence>
<dbReference type="InterPro" id="IPR004161">
    <property type="entry name" value="EFTu-like_2"/>
</dbReference>
<keyword evidence="3 9" id="KW-0999">Mitochondrion inner membrane</keyword>
<evidence type="ECO:0000256" key="3">
    <source>
        <dbReference type="ARBA" id="ARBA00022792"/>
    </source>
</evidence>
<sequence>IDLRQFPPEKIRNFGIIAHVDHGKSTLADRLLEFTGTIKESLENKQVLDKLQVERERGITVKAQSASIVYKCDGKEYLLNLIDTPGHVDFSYEVSRSLSACQGVILVDATQGVQAQTLANYLLSMEHGLPVIPVINKIDMPRANIAKVEKEMLNLLDVHTSEIIHISAKLGQNIDQVLEAIVKQLPSPNLDCKSSYNSSSLLKALLFDSTYEKFRGVIANVAILDGTMKKGDIISSVYLQQKDGNSKSAYEVKEVGILRPEHVSTDVLYAGQVGYIVCGMKTVADAQIGDTLYHHKHPVQGLPKFKKARPVVFGEMFPLDQSQFKNLDAALNRLMLNDRSVTKLNSKSFLLGSGFRIGFLGLLHMDVFCQRLEQEFGTNVVMTSPTVPYKAILNPNKRLQIKEEKEITITTPEDYPSQNLVKDFLQPMIIGTVITPLQYSQDIMELCTAKNGTAVGNSYISETSLMLQYRLPLDEIVVDFYDKLKSLSSGYASFDYEDDGYESVNLSKVDILLNGEIVQELSKICTLEKSRKIGAKTCAKLKDLIPRQPFPVSIQAVIGKSVIARQTLPAAKKDVLAKTGGGDYTRKLKLLRREADLQKHLRAIGKIKVPKNLFIKMIFKLRHSK</sequence>
<evidence type="ECO:0000256" key="5">
    <source>
        <dbReference type="ARBA" id="ARBA00023128"/>
    </source>
</evidence>
<dbReference type="Pfam" id="PF03144">
    <property type="entry name" value="GTP_EFTU_D2"/>
    <property type="match status" value="1"/>
</dbReference>
<keyword evidence="6 9" id="KW-0342">GTP-binding</keyword>
<dbReference type="CDD" id="cd03699">
    <property type="entry name" value="EF4_II"/>
    <property type="match status" value="1"/>
</dbReference>
<evidence type="ECO:0000256" key="8">
    <source>
        <dbReference type="ARBA" id="ARBA00049117"/>
    </source>
</evidence>
<reference evidence="11" key="3">
    <citation type="submission" date="2025-09" db="UniProtKB">
        <authorList>
            <consortium name="Ensembl"/>
        </authorList>
    </citation>
    <scope>IDENTIFICATION</scope>
</reference>
<dbReference type="InterPro" id="IPR035647">
    <property type="entry name" value="EFG_III/V"/>
</dbReference>
<keyword evidence="7 9" id="KW-0472">Membrane</keyword>
<dbReference type="Pfam" id="PF00009">
    <property type="entry name" value="GTP_EFTU"/>
    <property type="match status" value="1"/>
</dbReference>
<organism evidence="11 12">
    <name type="scientific">Ciona intestinalis</name>
    <name type="common">Transparent sea squirt</name>
    <name type="synonym">Ascidia intestinalis</name>
    <dbReference type="NCBI Taxonomy" id="7719"/>
    <lineage>
        <taxon>Eukaryota</taxon>
        <taxon>Metazoa</taxon>
        <taxon>Chordata</taxon>
        <taxon>Tunicata</taxon>
        <taxon>Ascidiacea</taxon>
        <taxon>Phlebobranchia</taxon>
        <taxon>Cionidae</taxon>
        <taxon>Ciona</taxon>
    </lineage>
</organism>
<comment type="catalytic activity">
    <reaction evidence="9">
        <text>GTP + H2O = GDP + phosphate + H(+)</text>
        <dbReference type="Rhea" id="RHEA:19669"/>
        <dbReference type="ChEBI" id="CHEBI:15377"/>
        <dbReference type="ChEBI" id="CHEBI:15378"/>
        <dbReference type="ChEBI" id="CHEBI:37565"/>
        <dbReference type="ChEBI" id="CHEBI:43474"/>
        <dbReference type="ChEBI" id="CHEBI:58189"/>
        <dbReference type="EC" id="3.6.5.n1"/>
    </reaction>
</comment>
<dbReference type="Gene3D" id="3.30.70.2570">
    <property type="entry name" value="Elongation factor 4, C-terminal domain"/>
    <property type="match status" value="1"/>
</dbReference>
<dbReference type="PANTHER" id="PTHR43512:SF7">
    <property type="entry name" value="TRANSLATION FACTOR GUF1, MITOCHONDRIAL"/>
    <property type="match status" value="1"/>
</dbReference>
<feature type="binding site" evidence="9">
    <location>
        <begin position="83"/>
        <end position="87"/>
    </location>
    <ligand>
        <name>GTP</name>
        <dbReference type="ChEBI" id="CHEBI:37565"/>
    </ligand>
</feature>
<dbReference type="SUPFAM" id="SSF50447">
    <property type="entry name" value="Translation proteins"/>
    <property type="match status" value="1"/>
</dbReference>
<dbReference type="SUPFAM" id="SSF52540">
    <property type="entry name" value="P-loop containing nucleoside triphosphate hydrolases"/>
    <property type="match status" value="1"/>
</dbReference>
<evidence type="ECO:0000256" key="4">
    <source>
        <dbReference type="ARBA" id="ARBA00022801"/>
    </source>
</evidence>
<dbReference type="FunFam" id="3.30.70.2570:FF:000001">
    <property type="entry name" value="Translation factor GUF1, mitochondrial"/>
    <property type="match status" value="1"/>
</dbReference>
<dbReference type="GO" id="GO:0006412">
    <property type="term" value="P:translation"/>
    <property type="evidence" value="ECO:0007669"/>
    <property type="project" value="UniProtKB-KW"/>
</dbReference>
<dbReference type="PROSITE" id="PS51722">
    <property type="entry name" value="G_TR_2"/>
    <property type="match status" value="1"/>
</dbReference>
<dbReference type="EC" id="3.6.5.n1" evidence="9"/>
<evidence type="ECO:0000313" key="12">
    <source>
        <dbReference type="Proteomes" id="UP000008144"/>
    </source>
</evidence>
<feature type="domain" description="Tr-type G" evidence="10">
    <location>
        <begin position="9"/>
        <end position="189"/>
    </location>
</feature>
<keyword evidence="4 9" id="KW-0378">Hydrolase</keyword>
<evidence type="ECO:0000256" key="1">
    <source>
        <dbReference type="ARBA" id="ARBA00005454"/>
    </source>
</evidence>
<dbReference type="InterPro" id="IPR005225">
    <property type="entry name" value="Small_GTP-bd"/>
</dbReference>
<accession>F6QIK7</accession>
<dbReference type="FunFam" id="3.40.50.300:FF:000078">
    <property type="entry name" value="Elongation factor 4"/>
    <property type="match status" value="1"/>
</dbReference>
<dbReference type="GO" id="GO:0005743">
    <property type="term" value="C:mitochondrial inner membrane"/>
    <property type="evidence" value="ECO:0007669"/>
    <property type="project" value="UniProtKB-SubCell"/>
</dbReference>
<keyword evidence="2 9" id="KW-0547">Nucleotide-binding</keyword>
<evidence type="ECO:0000256" key="9">
    <source>
        <dbReference type="HAMAP-Rule" id="MF_03137"/>
    </source>
</evidence>
<dbReference type="InParanoid" id="F6QIK7"/>
<keyword evidence="12" id="KW-1185">Reference proteome</keyword>
<dbReference type="PRINTS" id="PR00315">
    <property type="entry name" value="ELONGATNFCT"/>
</dbReference>
<dbReference type="InterPro" id="IPR000640">
    <property type="entry name" value="EFG_V-like"/>
</dbReference>
<keyword evidence="9" id="KW-0648">Protein biosynthesis</keyword>
<dbReference type="PROSITE" id="PS00301">
    <property type="entry name" value="G_TR_1"/>
    <property type="match status" value="1"/>
</dbReference>
<dbReference type="Ensembl" id="ENSCINT00000006440.3">
    <property type="protein sequence ID" value="ENSCINP00000006440.3"/>
    <property type="gene ID" value="ENSCING00000003163.3"/>
</dbReference>
<dbReference type="Gene3D" id="3.40.50.300">
    <property type="entry name" value="P-loop containing nucleotide triphosphate hydrolases"/>
    <property type="match status" value="1"/>
</dbReference>
<dbReference type="Gene3D" id="3.30.70.240">
    <property type="match status" value="1"/>
</dbReference>
<dbReference type="InterPro" id="IPR038363">
    <property type="entry name" value="LepA_C_sf"/>
</dbReference>
<dbReference type="InterPro" id="IPR013842">
    <property type="entry name" value="LepA_CTD"/>
</dbReference>
<evidence type="ECO:0000259" key="10">
    <source>
        <dbReference type="PROSITE" id="PS51722"/>
    </source>
</evidence>
<dbReference type="NCBIfam" id="TIGR01393">
    <property type="entry name" value="lepA"/>
    <property type="match status" value="1"/>
</dbReference>
<dbReference type="Pfam" id="PF00679">
    <property type="entry name" value="EFG_C"/>
    <property type="match status" value="1"/>
</dbReference>
<dbReference type="Gene3D" id="2.40.30.10">
    <property type="entry name" value="Translation factors"/>
    <property type="match status" value="1"/>
</dbReference>
<evidence type="ECO:0000256" key="7">
    <source>
        <dbReference type="ARBA" id="ARBA00023136"/>
    </source>
</evidence>
<evidence type="ECO:0000256" key="6">
    <source>
        <dbReference type="ARBA" id="ARBA00023134"/>
    </source>
</evidence>
<reference evidence="12" key="1">
    <citation type="journal article" date="2002" name="Science">
        <title>The draft genome of Ciona intestinalis: insights into chordate and vertebrate origins.</title>
        <authorList>
            <person name="Dehal P."/>
            <person name="Satou Y."/>
            <person name="Campbell R.K."/>
            <person name="Chapman J."/>
            <person name="Degnan B."/>
            <person name="De Tomaso A."/>
            <person name="Davidson B."/>
            <person name="Di Gregorio A."/>
            <person name="Gelpke M."/>
            <person name="Goodstein D.M."/>
            <person name="Harafuji N."/>
            <person name="Hastings K.E."/>
            <person name="Ho I."/>
            <person name="Hotta K."/>
            <person name="Huang W."/>
            <person name="Kawashima T."/>
            <person name="Lemaire P."/>
            <person name="Martinez D."/>
            <person name="Meinertzhagen I.A."/>
            <person name="Necula S."/>
            <person name="Nonaka M."/>
            <person name="Putnam N."/>
            <person name="Rash S."/>
            <person name="Saiga H."/>
            <person name="Satake M."/>
            <person name="Terry A."/>
            <person name="Yamada L."/>
            <person name="Wang H.G."/>
            <person name="Awazu S."/>
            <person name="Azumi K."/>
            <person name="Boore J."/>
            <person name="Branno M."/>
            <person name="Chin-Bow S."/>
            <person name="DeSantis R."/>
            <person name="Doyle S."/>
            <person name="Francino P."/>
            <person name="Keys D.N."/>
            <person name="Haga S."/>
            <person name="Hayashi H."/>
            <person name="Hino K."/>
            <person name="Imai K.S."/>
            <person name="Inaba K."/>
            <person name="Kano S."/>
            <person name="Kobayashi K."/>
            <person name="Kobayashi M."/>
            <person name="Lee B.I."/>
            <person name="Makabe K.W."/>
            <person name="Manohar C."/>
            <person name="Matassi G."/>
            <person name="Medina M."/>
            <person name="Mochizuki Y."/>
            <person name="Mount S."/>
            <person name="Morishita T."/>
            <person name="Miura S."/>
            <person name="Nakayama A."/>
            <person name="Nishizaka S."/>
            <person name="Nomoto H."/>
            <person name="Ohta F."/>
            <person name="Oishi K."/>
            <person name="Rigoutsos I."/>
            <person name="Sano M."/>
            <person name="Sasaki A."/>
            <person name="Sasakura Y."/>
            <person name="Shoguchi E."/>
            <person name="Shin-i T."/>
            <person name="Spagnuolo A."/>
            <person name="Stainier D."/>
            <person name="Suzuki M.M."/>
            <person name="Tassy O."/>
            <person name="Takatori N."/>
            <person name="Tokuoka M."/>
            <person name="Yagi K."/>
            <person name="Yoshizaki F."/>
            <person name="Wada S."/>
            <person name="Zhang C."/>
            <person name="Hyatt P.D."/>
            <person name="Larimer F."/>
            <person name="Detter C."/>
            <person name="Doggett N."/>
            <person name="Glavina T."/>
            <person name="Hawkins T."/>
            <person name="Richardson P."/>
            <person name="Lucas S."/>
            <person name="Kohara Y."/>
            <person name="Levine M."/>
            <person name="Satoh N."/>
            <person name="Rokhsar D.S."/>
        </authorList>
    </citation>
    <scope>NUCLEOTIDE SEQUENCE [LARGE SCALE GENOMIC DNA]</scope>
</reference>
<dbReference type="NCBIfam" id="TIGR00231">
    <property type="entry name" value="small_GTP"/>
    <property type="match status" value="1"/>
</dbReference>
<dbReference type="GO" id="GO:0005525">
    <property type="term" value="F:GTP binding"/>
    <property type="evidence" value="ECO:0007669"/>
    <property type="project" value="UniProtKB-UniRule"/>
</dbReference>
<dbReference type="HAMAP" id="MF_00071">
    <property type="entry name" value="LepA"/>
    <property type="match status" value="1"/>
</dbReference>
<feature type="binding site" evidence="9">
    <location>
        <begin position="136"/>
        <end position="139"/>
    </location>
    <ligand>
        <name>GTP</name>
        <dbReference type="ChEBI" id="CHEBI:37565"/>
    </ligand>
</feature>
<dbReference type="InterPro" id="IPR035654">
    <property type="entry name" value="LepA_IV"/>
</dbReference>
<dbReference type="SUPFAM" id="SSF54980">
    <property type="entry name" value="EF-G C-terminal domain-like"/>
    <property type="match status" value="2"/>
</dbReference>
<dbReference type="InterPro" id="IPR006297">
    <property type="entry name" value="EF-4"/>
</dbReference>
<reference evidence="11" key="2">
    <citation type="submission" date="2025-08" db="UniProtKB">
        <authorList>
            <consortium name="Ensembl"/>
        </authorList>
    </citation>
    <scope>IDENTIFICATION</scope>
</reference>
<dbReference type="GeneTree" id="ENSGT00550000074940"/>
<comment type="similarity">
    <text evidence="1">Belongs to the TRAFAC class translation factor GTPase superfamily. Classic translation factor GTPase family. LepA subfamily.</text>
</comment>
<dbReference type="InterPro" id="IPR000795">
    <property type="entry name" value="T_Tr_GTP-bd_dom"/>
</dbReference>
<comment type="subcellular location">
    <subcellularLocation>
        <location evidence="9">Mitochondrion inner membrane</location>
        <topology evidence="9">Peripheral membrane protein</topology>
        <orientation evidence="9">Matrix side</orientation>
    </subcellularLocation>
</comment>
<dbReference type="GO" id="GO:0003924">
    <property type="term" value="F:GTPase activity"/>
    <property type="evidence" value="ECO:0007669"/>
    <property type="project" value="UniProtKB-UniRule"/>
</dbReference>
<evidence type="ECO:0000313" key="11">
    <source>
        <dbReference type="Ensembl" id="ENSCINP00000006440.3"/>
    </source>
</evidence>
<dbReference type="HOGENOM" id="CLU_009995_3_3_1"/>
<dbReference type="Gene3D" id="3.30.70.870">
    <property type="entry name" value="Elongation Factor G (Translational Gtpase), domain 3"/>
    <property type="match status" value="1"/>
</dbReference>
<dbReference type="GO" id="GO:0045727">
    <property type="term" value="P:positive regulation of translation"/>
    <property type="evidence" value="ECO:0000318"/>
    <property type="project" value="GO_Central"/>
</dbReference>
<dbReference type="AlphaFoldDB" id="F6QIK7"/>
<dbReference type="Proteomes" id="UP000008144">
    <property type="component" value="Unassembled WGS sequence"/>
</dbReference>
<dbReference type="OMA" id="QVKCDEN"/>
<keyword evidence="5 9" id="KW-0496">Mitochondrion</keyword>
<dbReference type="FunFam" id="3.30.70.240:FF:000007">
    <property type="entry name" value="Translation factor GUF1, mitochondrial"/>
    <property type="match status" value="1"/>
</dbReference>
<name>F6QIK7_CIOIN</name>
<dbReference type="PANTHER" id="PTHR43512">
    <property type="entry name" value="TRANSLATION FACTOR GUF1-RELATED"/>
    <property type="match status" value="1"/>
</dbReference>
<proteinExistence type="inferred from homology"/>
<dbReference type="STRING" id="7719.ENSCINP00000006440"/>